<dbReference type="InterPro" id="IPR050650">
    <property type="entry name" value="Type-II_Cytokine-TF_Rcpt"/>
</dbReference>
<feature type="region of interest" description="Disordered" evidence="1">
    <location>
        <begin position="487"/>
        <end position="519"/>
    </location>
</feature>
<dbReference type="GO" id="GO:0004896">
    <property type="term" value="F:cytokine receptor activity"/>
    <property type="evidence" value="ECO:0007669"/>
    <property type="project" value="TreeGrafter"/>
</dbReference>
<dbReference type="PROSITE" id="PS50853">
    <property type="entry name" value="FN3"/>
    <property type="match status" value="1"/>
</dbReference>
<dbReference type="SUPFAM" id="SSF49265">
    <property type="entry name" value="Fibronectin type III"/>
    <property type="match status" value="2"/>
</dbReference>
<feature type="region of interest" description="Disordered" evidence="1">
    <location>
        <begin position="283"/>
        <end position="358"/>
    </location>
</feature>
<feature type="compositionally biased region" description="Acidic residues" evidence="1">
    <location>
        <begin position="495"/>
        <end position="513"/>
    </location>
</feature>
<evidence type="ECO:0000256" key="3">
    <source>
        <dbReference type="SAM" id="SignalP"/>
    </source>
</evidence>
<proteinExistence type="predicted"/>
<evidence type="ECO:0000256" key="2">
    <source>
        <dbReference type="SAM" id="Phobius"/>
    </source>
</evidence>
<protein>
    <submittedName>
        <fullName evidence="6">Interleukin-10 receptor subunit beta-like</fullName>
    </submittedName>
</protein>
<dbReference type="InterPro" id="IPR003961">
    <property type="entry name" value="FN3_dom"/>
</dbReference>
<dbReference type="AlphaFoldDB" id="A0A6P8UJP0"/>
<dbReference type="InterPro" id="IPR013783">
    <property type="entry name" value="Ig-like_fold"/>
</dbReference>
<name>A0A6P8UJP0_GYMAC</name>
<dbReference type="PANTHER" id="PTHR20859:SF53">
    <property type="entry name" value="INTERLEUKIN-22 RECEPTOR SUBUNIT ALPHA-1"/>
    <property type="match status" value="1"/>
</dbReference>
<dbReference type="InterPro" id="IPR015373">
    <property type="entry name" value="Interferon/interleukin_rcp_dom"/>
</dbReference>
<feature type="compositionally biased region" description="Polar residues" evidence="1">
    <location>
        <begin position="325"/>
        <end position="356"/>
    </location>
</feature>
<dbReference type="InterPro" id="IPR036116">
    <property type="entry name" value="FN3_sf"/>
</dbReference>
<evidence type="ECO:0000313" key="5">
    <source>
        <dbReference type="Proteomes" id="UP000515161"/>
    </source>
</evidence>
<organism evidence="5 6">
    <name type="scientific">Gymnodraco acuticeps</name>
    <name type="common">Antarctic dragonfish</name>
    <dbReference type="NCBI Taxonomy" id="8218"/>
    <lineage>
        <taxon>Eukaryota</taxon>
        <taxon>Metazoa</taxon>
        <taxon>Chordata</taxon>
        <taxon>Craniata</taxon>
        <taxon>Vertebrata</taxon>
        <taxon>Euteleostomi</taxon>
        <taxon>Actinopterygii</taxon>
        <taxon>Neopterygii</taxon>
        <taxon>Teleostei</taxon>
        <taxon>Neoteleostei</taxon>
        <taxon>Acanthomorphata</taxon>
        <taxon>Eupercaria</taxon>
        <taxon>Perciformes</taxon>
        <taxon>Notothenioidei</taxon>
        <taxon>Bathydraconidae</taxon>
        <taxon>Gymnodraco</taxon>
    </lineage>
</organism>
<dbReference type="PANTHER" id="PTHR20859">
    <property type="entry name" value="INTERFERON/INTERLEUKIN RECEPTOR"/>
    <property type="match status" value="1"/>
</dbReference>
<keyword evidence="3" id="KW-0732">Signal</keyword>
<dbReference type="InParanoid" id="A0A6P8UJP0"/>
<dbReference type="GeneID" id="117549469"/>
<feature type="transmembrane region" description="Helical" evidence="2">
    <location>
        <begin position="222"/>
        <end position="247"/>
    </location>
</feature>
<dbReference type="RefSeq" id="XP_034077313.1">
    <property type="nucleotide sequence ID" value="XM_034221422.1"/>
</dbReference>
<dbReference type="Proteomes" id="UP000515161">
    <property type="component" value="Unplaced"/>
</dbReference>
<dbReference type="Pfam" id="PF01108">
    <property type="entry name" value="Tissue_fac"/>
    <property type="match status" value="1"/>
</dbReference>
<sequence>MDCLPLVLYLMSLLDSVISSLPAPVNLSMESVNFRHILSWDPGPGTPQGTHYKIIKRVEKKASKKKWSSKTTSIKLKLKSKVEYELTVQASYNQTLSAESKPYTFQPITQTKIGPTNVSLLGCGNCIQVNISFPEADRSAKLHMSMKTFYGARFVVSWWKPEEEGLKSSMEIRETSITLTNLQNGTEYCVQVETIINTNKNTEPSALKCIFTGIVEPSRDPVVLGTVAATLIVGIGVVMTSMFGLYYTGFLCKLKATLPRALIEAQSQGYTLTLERTIPDNISISAGRERRRKPYNATTPQPATRGADSSDEDEDEEGKLYMNRGFSSGENSCQDSVDVSGNSKVSASRGSGSLTGVGQVPDTVLEIEAPHGGGLDEDEPKAEGAFLSDGTITGEVEEEQVCEGSGNINLFSVTLAALAVCEEEEHNTRDSPTDLLQLSDLEPLLHTHSQTESDDQTAVALLLPTQEDITEGTLADTFSSCLNTCDGEMRHEETKEEEEEDEEEEDEEEEEEFCGYMQH</sequence>
<reference evidence="6" key="1">
    <citation type="submission" date="2025-08" db="UniProtKB">
        <authorList>
            <consortium name="RefSeq"/>
        </authorList>
    </citation>
    <scope>IDENTIFICATION</scope>
</reference>
<keyword evidence="2" id="KW-1133">Transmembrane helix</keyword>
<keyword evidence="5" id="KW-1185">Reference proteome</keyword>
<dbReference type="OrthoDB" id="8947665at2759"/>
<dbReference type="KEGG" id="gacu:117549469"/>
<accession>A0A6P8UJP0</accession>
<dbReference type="Gene3D" id="2.60.40.10">
    <property type="entry name" value="Immunoglobulins"/>
    <property type="match status" value="1"/>
</dbReference>
<evidence type="ECO:0000313" key="6">
    <source>
        <dbReference type="RefSeq" id="XP_034077313.1"/>
    </source>
</evidence>
<feature type="domain" description="Fibronectin type-III" evidence="4">
    <location>
        <begin position="21"/>
        <end position="111"/>
    </location>
</feature>
<feature type="signal peptide" evidence="3">
    <location>
        <begin position="1"/>
        <end position="19"/>
    </location>
</feature>
<dbReference type="CDD" id="cd00063">
    <property type="entry name" value="FN3"/>
    <property type="match status" value="2"/>
</dbReference>
<dbReference type="GO" id="GO:0005886">
    <property type="term" value="C:plasma membrane"/>
    <property type="evidence" value="ECO:0007669"/>
    <property type="project" value="TreeGrafter"/>
</dbReference>
<evidence type="ECO:0000259" key="4">
    <source>
        <dbReference type="PROSITE" id="PS50853"/>
    </source>
</evidence>
<evidence type="ECO:0000256" key="1">
    <source>
        <dbReference type="SAM" id="MobiDB-lite"/>
    </source>
</evidence>
<gene>
    <name evidence="6" type="primary">LOC117549469</name>
</gene>
<feature type="chain" id="PRO_5027777092" evidence="3">
    <location>
        <begin position="20"/>
        <end position="519"/>
    </location>
</feature>
<keyword evidence="2" id="KW-0472">Membrane</keyword>
<keyword evidence="2" id="KW-0812">Transmembrane</keyword>
<dbReference type="Pfam" id="PF09294">
    <property type="entry name" value="Interfer-bind"/>
    <property type="match status" value="1"/>
</dbReference>